<evidence type="ECO:0000313" key="2">
    <source>
        <dbReference type="Proteomes" id="UP000053958"/>
    </source>
</evidence>
<dbReference type="AlphaFoldDB" id="A0A0F4YK16"/>
<name>A0A0F4YK16_RASE3</name>
<reference evidence="1 2" key="1">
    <citation type="submission" date="2015-04" db="EMBL/GenBank/DDBJ databases">
        <authorList>
            <person name="Heijne W.H."/>
            <person name="Fedorova N.D."/>
            <person name="Nierman W.C."/>
            <person name="Vollebregt A.W."/>
            <person name="Zhao Z."/>
            <person name="Wu L."/>
            <person name="Kumar M."/>
            <person name="Stam H."/>
            <person name="van den Berg M.A."/>
            <person name="Pel H.J."/>
        </authorList>
    </citation>
    <scope>NUCLEOTIDE SEQUENCE [LARGE SCALE GENOMIC DNA]</scope>
    <source>
        <strain evidence="1 2">CBS 393.64</strain>
    </source>
</reference>
<sequence length="96" mass="10709">MPFHSSHYILFHSMPRRRPILRPRRPRMPSRRIRRMLARASSGRDVGRRRQAARLRLVLLVAADGGSVEFGSATKIDGESCSSFLCCGDVGSVNAS</sequence>
<organism evidence="1 2">
    <name type="scientific">Rasamsonia emersonii (strain ATCC 16479 / CBS 393.64 / IMI 116815)</name>
    <dbReference type="NCBI Taxonomy" id="1408163"/>
    <lineage>
        <taxon>Eukaryota</taxon>
        <taxon>Fungi</taxon>
        <taxon>Dikarya</taxon>
        <taxon>Ascomycota</taxon>
        <taxon>Pezizomycotina</taxon>
        <taxon>Eurotiomycetes</taxon>
        <taxon>Eurotiomycetidae</taxon>
        <taxon>Eurotiales</taxon>
        <taxon>Trichocomaceae</taxon>
        <taxon>Rasamsonia</taxon>
    </lineage>
</organism>
<dbReference type="EMBL" id="LASV01000523">
    <property type="protein sequence ID" value="KKA17943.1"/>
    <property type="molecule type" value="Genomic_DNA"/>
</dbReference>
<proteinExistence type="predicted"/>
<gene>
    <name evidence="1" type="ORF">T310_8116</name>
</gene>
<dbReference type="Proteomes" id="UP000053958">
    <property type="component" value="Unassembled WGS sequence"/>
</dbReference>
<dbReference type="RefSeq" id="XP_013324555.1">
    <property type="nucleotide sequence ID" value="XM_013469101.1"/>
</dbReference>
<comment type="caution">
    <text evidence="1">The sequence shown here is derived from an EMBL/GenBank/DDBJ whole genome shotgun (WGS) entry which is preliminary data.</text>
</comment>
<accession>A0A0F4YK16</accession>
<dbReference type="GeneID" id="25320377"/>
<evidence type="ECO:0000313" key="1">
    <source>
        <dbReference type="EMBL" id="KKA17943.1"/>
    </source>
</evidence>
<protein>
    <submittedName>
        <fullName evidence="1">Uncharacterized protein</fullName>
    </submittedName>
</protein>
<keyword evidence="2" id="KW-1185">Reference proteome</keyword>